<feature type="non-terminal residue" evidence="2">
    <location>
        <position position="1"/>
    </location>
</feature>
<evidence type="ECO:0000313" key="3">
    <source>
        <dbReference type="Proteomes" id="UP000324897"/>
    </source>
</evidence>
<accession>A0A5J9ULY0</accession>
<comment type="caution">
    <text evidence="2">The sequence shown here is derived from an EMBL/GenBank/DDBJ whole genome shotgun (WGS) entry which is preliminary data.</text>
</comment>
<evidence type="ECO:0000256" key="1">
    <source>
        <dbReference type="SAM" id="Phobius"/>
    </source>
</evidence>
<evidence type="ECO:0000313" key="2">
    <source>
        <dbReference type="EMBL" id="TVU24819.1"/>
    </source>
</evidence>
<protein>
    <submittedName>
        <fullName evidence="2">Uncharacterized protein</fullName>
    </submittedName>
</protein>
<keyword evidence="1" id="KW-0472">Membrane</keyword>
<dbReference type="Gramene" id="TVU24819">
    <property type="protein sequence ID" value="TVU24819"/>
    <property type="gene ID" value="EJB05_27279"/>
</dbReference>
<reference evidence="2 3" key="1">
    <citation type="journal article" date="2019" name="Sci. Rep.">
        <title>A high-quality genome of Eragrostis curvula grass provides insights into Poaceae evolution and supports new strategies to enhance forage quality.</title>
        <authorList>
            <person name="Carballo J."/>
            <person name="Santos B.A.C.M."/>
            <person name="Zappacosta D."/>
            <person name="Garbus I."/>
            <person name="Selva J.P."/>
            <person name="Gallo C.A."/>
            <person name="Diaz A."/>
            <person name="Albertini E."/>
            <person name="Caccamo M."/>
            <person name="Echenique V."/>
        </authorList>
    </citation>
    <scope>NUCLEOTIDE SEQUENCE [LARGE SCALE GENOMIC DNA]</scope>
    <source>
        <strain evidence="3">cv. Victoria</strain>
        <tissue evidence="2">Leaf</tissue>
    </source>
</reference>
<gene>
    <name evidence="2" type="ORF">EJB05_27279</name>
</gene>
<dbReference type="EMBL" id="RWGY01000013">
    <property type="protein sequence ID" value="TVU24819.1"/>
    <property type="molecule type" value="Genomic_DNA"/>
</dbReference>
<sequence>WSKSAVWGTIKHSTETISRKFNEVLNYVVAIVIVIPIMCPPYLRDIRTIFLLKMRQTHQLQNQVTTPWIGSVIILRGQSTFLDPHD</sequence>
<keyword evidence="3" id="KW-1185">Reference proteome</keyword>
<proteinExistence type="predicted"/>
<dbReference type="AlphaFoldDB" id="A0A5J9ULY0"/>
<dbReference type="Proteomes" id="UP000324897">
    <property type="component" value="Chromosome 2"/>
</dbReference>
<keyword evidence="1" id="KW-0812">Transmembrane</keyword>
<feature type="non-terminal residue" evidence="2">
    <location>
        <position position="86"/>
    </location>
</feature>
<keyword evidence="1" id="KW-1133">Transmembrane helix</keyword>
<feature type="transmembrane region" description="Helical" evidence="1">
    <location>
        <begin position="24"/>
        <end position="43"/>
    </location>
</feature>
<organism evidence="2 3">
    <name type="scientific">Eragrostis curvula</name>
    <name type="common">weeping love grass</name>
    <dbReference type="NCBI Taxonomy" id="38414"/>
    <lineage>
        <taxon>Eukaryota</taxon>
        <taxon>Viridiplantae</taxon>
        <taxon>Streptophyta</taxon>
        <taxon>Embryophyta</taxon>
        <taxon>Tracheophyta</taxon>
        <taxon>Spermatophyta</taxon>
        <taxon>Magnoliopsida</taxon>
        <taxon>Liliopsida</taxon>
        <taxon>Poales</taxon>
        <taxon>Poaceae</taxon>
        <taxon>PACMAD clade</taxon>
        <taxon>Chloridoideae</taxon>
        <taxon>Eragrostideae</taxon>
        <taxon>Eragrostidinae</taxon>
        <taxon>Eragrostis</taxon>
    </lineage>
</organism>
<name>A0A5J9ULY0_9POAL</name>